<protein>
    <submittedName>
        <fullName evidence="1">Fe3+ hydroxamate ABC transporter substrate-binding protein</fullName>
    </submittedName>
</protein>
<dbReference type="Pfam" id="PF13366">
    <property type="entry name" value="PDDEXK_3"/>
    <property type="match status" value="1"/>
</dbReference>
<dbReference type="InterPro" id="IPR026350">
    <property type="entry name" value="GxxExxY"/>
</dbReference>
<evidence type="ECO:0000313" key="1">
    <source>
        <dbReference type="EMBL" id="KTT72839.1"/>
    </source>
</evidence>
<dbReference type="PATRIC" id="fig|869719.3.peg.1302"/>
<name>A0A147I3W4_9SPHN</name>
<organism evidence="1 2">
    <name type="scientific">Sphingomonas endophytica</name>
    <dbReference type="NCBI Taxonomy" id="869719"/>
    <lineage>
        <taxon>Bacteria</taxon>
        <taxon>Pseudomonadati</taxon>
        <taxon>Pseudomonadota</taxon>
        <taxon>Alphaproteobacteria</taxon>
        <taxon>Sphingomonadales</taxon>
        <taxon>Sphingomonadaceae</taxon>
        <taxon>Sphingomonas</taxon>
    </lineage>
</organism>
<dbReference type="NCBIfam" id="TIGR04256">
    <property type="entry name" value="GxxExxY"/>
    <property type="match status" value="1"/>
</dbReference>
<sequence>MARDIDCISGDVVDVAIRLHRDLGPGLLESVYETVLAAKLARMGYTVRTQVPVSFHFEDMQFDNAFRIDLLVDDRLIVEIKSVERPTAAHAKQLLTYLRLTDRRVGLLINFGGATLKEGIRRLVNNHIPSAPPRLCANNQFD</sequence>
<dbReference type="OrthoDB" id="9806869at2"/>
<dbReference type="AlphaFoldDB" id="A0A147I3W4"/>
<keyword evidence="2" id="KW-1185">Reference proteome</keyword>
<proteinExistence type="predicted"/>
<reference evidence="1 2" key="1">
    <citation type="journal article" date="2016" name="Front. Microbiol.">
        <title>Genomic Resource of Rice Seed Associated Bacteria.</title>
        <authorList>
            <person name="Midha S."/>
            <person name="Bansal K."/>
            <person name="Sharma S."/>
            <person name="Kumar N."/>
            <person name="Patil P.P."/>
            <person name="Chaudhry V."/>
            <person name="Patil P.B."/>
        </authorList>
    </citation>
    <scope>NUCLEOTIDE SEQUENCE [LARGE SCALE GENOMIC DNA]</scope>
    <source>
        <strain evidence="1 2">NS334</strain>
    </source>
</reference>
<dbReference type="EMBL" id="LDTB01000024">
    <property type="protein sequence ID" value="KTT72839.1"/>
    <property type="molecule type" value="Genomic_DNA"/>
</dbReference>
<dbReference type="Proteomes" id="UP000074310">
    <property type="component" value="Unassembled WGS sequence"/>
</dbReference>
<dbReference type="InterPro" id="IPR011604">
    <property type="entry name" value="PDDEXK-like_dom_sf"/>
</dbReference>
<comment type="caution">
    <text evidence="1">The sequence shown here is derived from an EMBL/GenBank/DDBJ whole genome shotgun (WGS) entry which is preliminary data.</text>
</comment>
<dbReference type="Gene3D" id="3.90.320.10">
    <property type="match status" value="1"/>
</dbReference>
<gene>
    <name evidence="1" type="ORF">NS334_08230</name>
</gene>
<dbReference type="RefSeq" id="WP_058755512.1">
    <property type="nucleotide sequence ID" value="NZ_LDTB01000024.1"/>
</dbReference>
<accession>A0A147I3W4</accession>
<evidence type="ECO:0000313" key="2">
    <source>
        <dbReference type="Proteomes" id="UP000074310"/>
    </source>
</evidence>